<proteinExistence type="inferred from homology"/>
<evidence type="ECO:0000313" key="8">
    <source>
        <dbReference type="EMBL" id="EYD74989.1"/>
    </source>
</evidence>
<dbReference type="Gene3D" id="3.40.190.10">
    <property type="entry name" value="Periplasmic binding protein-like II"/>
    <property type="match status" value="2"/>
</dbReference>
<keyword evidence="3 6" id="KW-0479">Metal-binding</keyword>
<dbReference type="Proteomes" id="UP000019666">
    <property type="component" value="Unassembled WGS sequence"/>
</dbReference>
<comment type="caution">
    <text evidence="8">The sequence shown here is derived from an EMBL/GenBank/DDBJ whole genome shotgun (WGS) entry which is preliminary data.</text>
</comment>
<accession>A0A017HMI6</accession>
<organism evidence="8 9">
    <name type="scientific">Rubellimicrobium mesophilum DSM 19309</name>
    <dbReference type="NCBI Taxonomy" id="442562"/>
    <lineage>
        <taxon>Bacteria</taxon>
        <taxon>Pseudomonadati</taxon>
        <taxon>Pseudomonadota</taxon>
        <taxon>Alphaproteobacteria</taxon>
        <taxon>Rhodobacterales</taxon>
        <taxon>Roseobacteraceae</taxon>
        <taxon>Rubellimicrobium</taxon>
    </lineage>
</organism>
<evidence type="ECO:0000256" key="2">
    <source>
        <dbReference type="ARBA" id="ARBA00022505"/>
    </source>
</evidence>
<keyword evidence="4 7" id="KW-0732">Signal</keyword>
<dbReference type="SUPFAM" id="SSF53850">
    <property type="entry name" value="Periplasmic binding protein-like II"/>
    <property type="match status" value="1"/>
</dbReference>
<dbReference type="FunFam" id="3.40.190.10:FF:000035">
    <property type="entry name" value="Molybdate ABC transporter substrate-binding protein"/>
    <property type="match status" value="1"/>
</dbReference>
<dbReference type="GO" id="GO:1901359">
    <property type="term" value="F:tungstate binding"/>
    <property type="evidence" value="ECO:0007669"/>
    <property type="project" value="UniProtKB-ARBA"/>
</dbReference>
<name>A0A017HMI6_9RHOB</name>
<evidence type="ECO:0000256" key="4">
    <source>
        <dbReference type="ARBA" id="ARBA00022729"/>
    </source>
</evidence>
<feature type="binding site" evidence="6">
    <location>
        <position position="173"/>
    </location>
    <ligand>
        <name>molybdate</name>
        <dbReference type="ChEBI" id="CHEBI:36264"/>
    </ligand>
</feature>
<dbReference type="GO" id="GO:0015689">
    <property type="term" value="P:molybdate ion transport"/>
    <property type="evidence" value="ECO:0007669"/>
    <property type="project" value="InterPro"/>
</dbReference>
<comment type="subunit">
    <text evidence="5">The complex is composed of two ATP-binding proteins (ModC), two transmembrane proteins (ModB) and a solute-binding protein (ModA).</text>
</comment>
<dbReference type="AlphaFoldDB" id="A0A017HMI6"/>
<feature type="binding site" evidence="6">
    <location>
        <position position="146"/>
    </location>
    <ligand>
        <name>molybdate</name>
        <dbReference type="ChEBI" id="CHEBI:36264"/>
    </ligand>
</feature>
<dbReference type="GO" id="GO:0046872">
    <property type="term" value="F:metal ion binding"/>
    <property type="evidence" value="ECO:0007669"/>
    <property type="project" value="UniProtKB-KW"/>
</dbReference>
<dbReference type="PANTHER" id="PTHR30632:SF17">
    <property type="entry name" value="MOLYBDATE-BINDING PROTEIN MODA"/>
    <property type="match status" value="1"/>
</dbReference>
<feature type="signal peptide" evidence="7">
    <location>
        <begin position="1"/>
        <end position="24"/>
    </location>
</feature>
<feature type="binding site" evidence="6">
    <location>
        <position position="191"/>
    </location>
    <ligand>
        <name>molybdate</name>
        <dbReference type="ChEBI" id="CHEBI:36264"/>
    </ligand>
</feature>
<dbReference type="Pfam" id="PF13531">
    <property type="entry name" value="SBP_bac_11"/>
    <property type="match status" value="1"/>
</dbReference>
<dbReference type="PIRSF" id="PIRSF004846">
    <property type="entry name" value="ModA"/>
    <property type="match status" value="1"/>
</dbReference>
<dbReference type="InterPro" id="IPR005950">
    <property type="entry name" value="ModA"/>
</dbReference>
<evidence type="ECO:0000256" key="7">
    <source>
        <dbReference type="SAM" id="SignalP"/>
    </source>
</evidence>
<reference evidence="8 9" key="1">
    <citation type="submission" date="2013-02" db="EMBL/GenBank/DDBJ databases">
        <authorList>
            <person name="Fiebig A."/>
            <person name="Goeker M."/>
            <person name="Klenk H.-P.P."/>
        </authorList>
    </citation>
    <scope>NUCLEOTIDE SEQUENCE [LARGE SCALE GENOMIC DNA]</scope>
    <source>
        <strain evidence="8 9">DSM 19309</strain>
    </source>
</reference>
<evidence type="ECO:0000256" key="5">
    <source>
        <dbReference type="ARBA" id="ARBA00062515"/>
    </source>
</evidence>
<dbReference type="RefSeq" id="WP_037283914.1">
    <property type="nucleotide sequence ID" value="NZ_KK088629.1"/>
</dbReference>
<dbReference type="NCBIfam" id="TIGR01256">
    <property type="entry name" value="modA"/>
    <property type="match status" value="1"/>
</dbReference>
<evidence type="ECO:0000256" key="3">
    <source>
        <dbReference type="ARBA" id="ARBA00022723"/>
    </source>
</evidence>
<evidence type="ECO:0000313" key="9">
    <source>
        <dbReference type="Proteomes" id="UP000019666"/>
    </source>
</evidence>
<dbReference type="InterPro" id="IPR050682">
    <property type="entry name" value="ModA/WtpA"/>
</dbReference>
<dbReference type="OrthoDB" id="9785015at2"/>
<feature type="binding site" evidence="6">
    <location>
        <position position="34"/>
    </location>
    <ligand>
        <name>molybdate</name>
        <dbReference type="ChEBI" id="CHEBI:36264"/>
    </ligand>
</feature>
<dbReference type="PANTHER" id="PTHR30632">
    <property type="entry name" value="MOLYBDATE-BINDING PERIPLASMIC PROTEIN"/>
    <property type="match status" value="1"/>
</dbReference>
<feature type="binding site" evidence="6">
    <location>
        <position position="61"/>
    </location>
    <ligand>
        <name>molybdate</name>
        <dbReference type="ChEBI" id="CHEBI:36264"/>
    </ligand>
</feature>
<dbReference type="STRING" id="442562.Rumeso_03454"/>
<keyword evidence="9" id="KW-1185">Reference proteome</keyword>
<dbReference type="HOGENOM" id="CLU_065520_3_0_5"/>
<comment type="similarity">
    <text evidence="1">Belongs to the bacterial solute-binding protein ModA family.</text>
</comment>
<dbReference type="GO" id="GO:0030288">
    <property type="term" value="C:outer membrane-bounded periplasmic space"/>
    <property type="evidence" value="ECO:0007669"/>
    <property type="project" value="TreeGrafter"/>
</dbReference>
<dbReference type="EMBL" id="AOSK01000096">
    <property type="protein sequence ID" value="EYD74989.1"/>
    <property type="molecule type" value="Genomic_DNA"/>
</dbReference>
<protein>
    <submittedName>
        <fullName evidence="8">Molybdenum ABC transporter, periplasmic molybdenum-binding protein ModA</fullName>
    </submittedName>
</protein>
<keyword evidence="2 6" id="KW-0500">Molybdenum</keyword>
<dbReference type="PATRIC" id="fig|442562.3.peg.3400"/>
<dbReference type="NCBIfam" id="NF007958">
    <property type="entry name" value="PRK10677.1"/>
    <property type="match status" value="1"/>
</dbReference>
<evidence type="ECO:0000256" key="1">
    <source>
        <dbReference type="ARBA" id="ARBA00009175"/>
    </source>
</evidence>
<sequence>MPGAAMLARSLAVGLALLASSARAEQVTVFAAVSLKTALDEIAAQWGGATGNEVVASYAGSSQLAQQIEEGAPADLFLSASEEWMDDLASKDLIVAESRRDLLGNTLVLVAHGAGAAPVEIGPSLDLPALLDGGKLAMALVDSVPAGQYGKEALTNLGLWDAVEPSVAQTENVRAALALVASGEAPYGIVYGSDAIADDEASDEVSVVGTFPEGSHAPITYPAALVAGRDNATAAQFLDQLSSPEATAVFERLGFQPLGN</sequence>
<gene>
    <name evidence="8" type="ORF">Rumeso_03454</name>
</gene>
<feature type="chain" id="PRO_5001495986" evidence="7">
    <location>
        <begin position="25"/>
        <end position="260"/>
    </location>
</feature>
<evidence type="ECO:0000256" key="6">
    <source>
        <dbReference type="PIRSR" id="PIRSR004846-1"/>
    </source>
</evidence>
<dbReference type="GO" id="GO:0030973">
    <property type="term" value="F:molybdate ion binding"/>
    <property type="evidence" value="ECO:0007669"/>
    <property type="project" value="TreeGrafter"/>
</dbReference>